<dbReference type="GO" id="GO:0005525">
    <property type="term" value="F:GTP binding"/>
    <property type="evidence" value="ECO:0007669"/>
    <property type="project" value="UniProtKB-UniRule"/>
</dbReference>
<feature type="domain" description="EngB-type G" evidence="11">
    <location>
        <begin position="61"/>
        <end position="236"/>
    </location>
</feature>
<keyword evidence="8 10" id="KW-0717">Septation</keyword>
<dbReference type="PANTHER" id="PTHR11649">
    <property type="entry name" value="MSS1/TRME-RELATED GTP-BINDING PROTEIN"/>
    <property type="match status" value="1"/>
</dbReference>
<keyword evidence="13" id="KW-1185">Reference proteome</keyword>
<keyword evidence="6" id="KW-0460">Magnesium</keyword>
<sequence>MEQYIVDRPAVADHAPAGPNLTAPVTDGEEAARIEAGRLLFAKECGFVAGTATLARLPSASLPEVAFAGRSNVGKSSLINALTGRNGLARASNTPGRTQQINFFDLGRRLMLVDLPGYGYAQAPKNQVAEWNALVEAYLKGRTVLRRTCVLIDSRHGLKDSDDEVMTMLDKSAVNYQIVLTKADKIKPSALETVRAEVAASIAKRPAAHPEILSTSAESGLGIAQLRANLTALALNVALPETTP</sequence>
<dbReference type="InterPro" id="IPR019987">
    <property type="entry name" value="GTP-bd_ribosome_bio_YsxC"/>
</dbReference>
<dbReference type="CDD" id="cd01876">
    <property type="entry name" value="YihA_EngB"/>
    <property type="match status" value="1"/>
</dbReference>
<evidence type="ECO:0000259" key="11">
    <source>
        <dbReference type="PROSITE" id="PS51706"/>
    </source>
</evidence>
<comment type="similarity">
    <text evidence="2 10">Belongs to the TRAFAC class TrmE-Era-EngA-EngB-Septin-like GTPase superfamily. EngB GTPase family.</text>
</comment>
<dbReference type="PROSITE" id="PS51706">
    <property type="entry name" value="G_ENGB"/>
    <property type="match status" value="1"/>
</dbReference>
<keyword evidence="7 10" id="KW-0342">GTP-binding</keyword>
<evidence type="ECO:0000256" key="4">
    <source>
        <dbReference type="ARBA" id="ARBA00022723"/>
    </source>
</evidence>
<reference evidence="13" key="1">
    <citation type="submission" date="2017-12" db="EMBL/GenBank/DDBJ databases">
        <title>Draft genome sequence of Telmatospirillum siberiense 26-4b1T, an acidotolerant peatland alphaproteobacterium potentially involved in sulfur cycling.</title>
        <authorList>
            <person name="Hausmann B."/>
            <person name="Pjevac P."/>
            <person name="Schreck K."/>
            <person name="Herbold C.W."/>
            <person name="Daims H."/>
            <person name="Wagner M."/>
            <person name="Pester M."/>
            <person name="Loy A."/>
        </authorList>
    </citation>
    <scope>NUCLEOTIDE SEQUENCE [LARGE SCALE GENOMIC DNA]</scope>
    <source>
        <strain evidence="13">26-4b1</strain>
    </source>
</reference>
<dbReference type="PANTHER" id="PTHR11649:SF13">
    <property type="entry name" value="ENGB-TYPE G DOMAIN-CONTAINING PROTEIN"/>
    <property type="match status" value="1"/>
</dbReference>
<organism evidence="12 13">
    <name type="scientific">Telmatospirillum siberiense</name>
    <dbReference type="NCBI Taxonomy" id="382514"/>
    <lineage>
        <taxon>Bacteria</taxon>
        <taxon>Pseudomonadati</taxon>
        <taxon>Pseudomonadota</taxon>
        <taxon>Alphaproteobacteria</taxon>
        <taxon>Rhodospirillales</taxon>
        <taxon>Rhodospirillaceae</taxon>
        <taxon>Telmatospirillum</taxon>
    </lineage>
</organism>
<dbReference type="AlphaFoldDB" id="A0A2N3Q0P3"/>
<protein>
    <recommendedName>
        <fullName evidence="10">Probable GTP-binding protein EngB</fullName>
    </recommendedName>
</protein>
<evidence type="ECO:0000256" key="5">
    <source>
        <dbReference type="ARBA" id="ARBA00022741"/>
    </source>
</evidence>
<dbReference type="InterPro" id="IPR030393">
    <property type="entry name" value="G_ENGB_dom"/>
</dbReference>
<dbReference type="HAMAP" id="MF_00321">
    <property type="entry name" value="GTPase_EngB"/>
    <property type="match status" value="1"/>
</dbReference>
<evidence type="ECO:0000256" key="3">
    <source>
        <dbReference type="ARBA" id="ARBA00022618"/>
    </source>
</evidence>
<dbReference type="InterPro" id="IPR027417">
    <property type="entry name" value="P-loop_NTPase"/>
</dbReference>
<evidence type="ECO:0000256" key="9">
    <source>
        <dbReference type="ARBA" id="ARBA00023306"/>
    </source>
</evidence>
<keyword evidence="5 10" id="KW-0547">Nucleotide-binding</keyword>
<comment type="caution">
    <text evidence="12">The sequence shown here is derived from an EMBL/GenBank/DDBJ whole genome shotgun (WGS) entry which is preliminary data.</text>
</comment>
<evidence type="ECO:0000256" key="7">
    <source>
        <dbReference type="ARBA" id="ARBA00023134"/>
    </source>
</evidence>
<gene>
    <name evidence="10" type="primary">engB</name>
    <name evidence="12" type="ORF">CWS72_03580</name>
</gene>
<evidence type="ECO:0000256" key="2">
    <source>
        <dbReference type="ARBA" id="ARBA00009638"/>
    </source>
</evidence>
<keyword evidence="3 10" id="KW-0132">Cell division</keyword>
<dbReference type="Pfam" id="PF01926">
    <property type="entry name" value="MMR_HSR1"/>
    <property type="match status" value="1"/>
</dbReference>
<dbReference type="GO" id="GO:0046872">
    <property type="term" value="F:metal ion binding"/>
    <property type="evidence" value="ECO:0007669"/>
    <property type="project" value="UniProtKB-KW"/>
</dbReference>
<dbReference type="EMBL" id="PIUM01000002">
    <property type="protein sequence ID" value="PKU26214.1"/>
    <property type="molecule type" value="Genomic_DNA"/>
</dbReference>
<evidence type="ECO:0000313" key="12">
    <source>
        <dbReference type="EMBL" id="PKU26214.1"/>
    </source>
</evidence>
<dbReference type="GO" id="GO:0000917">
    <property type="term" value="P:division septum assembly"/>
    <property type="evidence" value="ECO:0007669"/>
    <property type="project" value="UniProtKB-KW"/>
</dbReference>
<evidence type="ECO:0000313" key="13">
    <source>
        <dbReference type="Proteomes" id="UP000233293"/>
    </source>
</evidence>
<dbReference type="Proteomes" id="UP000233293">
    <property type="component" value="Unassembled WGS sequence"/>
</dbReference>
<dbReference type="SUPFAM" id="SSF52540">
    <property type="entry name" value="P-loop containing nucleoside triphosphate hydrolases"/>
    <property type="match status" value="1"/>
</dbReference>
<evidence type="ECO:0000256" key="8">
    <source>
        <dbReference type="ARBA" id="ARBA00023210"/>
    </source>
</evidence>
<proteinExistence type="inferred from homology"/>
<dbReference type="NCBIfam" id="TIGR03598">
    <property type="entry name" value="GTPase_YsxC"/>
    <property type="match status" value="1"/>
</dbReference>
<dbReference type="GO" id="GO:0005829">
    <property type="term" value="C:cytosol"/>
    <property type="evidence" value="ECO:0007669"/>
    <property type="project" value="TreeGrafter"/>
</dbReference>
<dbReference type="OrthoDB" id="9804921at2"/>
<dbReference type="Gene3D" id="3.40.50.300">
    <property type="entry name" value="P-loop containing nucleotide triphosphate hydrolases"/>
    <property type="match status" value="1"/>
</dbReference>
<comment type="cofactor">
    <cofactor evidence="1">
        <name>Mg(2+)</name>
        <dbReference type="ChEBI" id="CHEBI:18420"/>
    </cofactor>
</comment>
<accession>A0A2N3Q0P3</accession>
<keyword evidence="9 10" id="KW-0131">Cell cycle</keyword>
<dbReference type="InterPro" id="IPR006073">
    <property type="entry name" value="GTP-bd"/>
</dbReference>
<evidence type="ECO:0000256" key="6">
    <source>
        <dbReference type="ARBA" id="ARBA00022842"/>
    </source>
</evidence>
<keyword evidence="4" id="KW-0479">Metal-binding</keyword>
<evidence type="ECO:0000256" key="1">
    <source>
        <dbReference type="ARBA" id="ARBA00001946"/>
    </source>
</evidence>
<comment type="function">
    <text evidence="10">Necessary for normal cell division and for the maintenance of normal septation.</text>
</comment>
<name>A0A2N3Q0P3_9PROT</name>
<evidence type="ECO:0000256" key="10">
    <source>
        <dbReference type="HAMAP-Rule" id="MF_00321"/>
    </source>
</evidence>